<gene>
    <name evidence="1" type="ORF">L484_024655</name>
</gene>
<evidence type="ECO:0008006" key="3">
    <source>
        <dbReference type="Google" id="ProtNLM"/>
    </source>
</evidence>
<evidence type="ECO:0000313" key="2">
    <source>
        <dbReference type="Proteomes" id="UP000030645"/>
    </source>
</evidence>
<name>W9QS29_9ROSA</name>
<protein>
    <recommendedName>
        <fullName evidence="3">Rubisco LSMT substrate-binding domain-containing protein</fullName>
    </recommendedName>
</protein>
<reference evidence="2" key="1">
    <citation type="submission" date="2013-01" db="EMBL/GenBank/DDBJ databases">
        <title>Draft Genome Sequence of a Mulberry Tree, Morus notabilis C.K. Schneid.</title>
        <authorList>
            <person name="He N."/>
            <person name="Zhao S."/>
        </authorList>
    </citation>
    <scope>NUCLEOTIDE SEQUENCE</scope>
</reference>
<accession>W9QS29</accession>
<dbReference type="AlphaFoldDB" id="W9QS29"/>
<evidence type="ECO:0000313" key="1">
    <source>
        <dbReference type="EMBL" id="EXB52105.1"/>
    </source>
</evidence>
<sequence length="300" mass="34780">MADIFLQRVKWKIGSREFVKFWEDNWSEGPLCLRFPALYRISLFKDQRVATFSLELDSWDGNVSSWDFSFSRNLTDRELREVSELIAIVDRELLYLYGFVLENNPDDYLMVHYPVEAIQNIPFSDSKAQLLEAQKAEMRCLLARSLLDHGFFPQGVRKDEQDDKHKRDQVSSYSWSGQRKIPSYVNKLIFPENFLSTLRTIAMKEDEILKVSALLEELVGSEEERPPSDTEVRAAVWEACGDSGALQLLVDLLNIRITELEEHSGTEDSDTDLLKRAEVFESGEQYIIRESKARYTIFGL</sequence>
<keyword evidence="2" id="KW-1185">Reference proteome</keyword>
<dbReference type="Proteomes" id="UP000030645">
    <property type="component" value="Unassembled WGS sequence"/>
</dbReference>
<dbReference type="STRING" id="981085.W9QS29"/>
<dbReference type="eggNOG" id="KOG1337">
    <property type="taxonomic scope" value="Eukaryota"/>
</dbReference>
<proteinExistence type="predicted"/>
<dbReference type="EMBL" id="KE344061">
    <property type="protein sequence ID" value="EXB52105.1"/>
    <property type="molecule type" value="Genomic_DNA"/>
</dbReference>
<organism evidence="1 2">
    <name type="scientific">Morus notabilis</name>
    <dbReference type="NCBI Taxonomy" id="981085"/>
    <lineage>
        <taxon>Eukaryota</taxon>
        <taxon>Viridiplantae</taxon>
        <taxon>Streptophyta</taxon>
        <taxon>Embryophyta</taxon>
        <taxon>Tracheophyta</taxon>
        <taxon>Spermatophyta</taxon>
        <taxon>Magnoliopsida</taxon>
        <taxon>eudicotyledons</taxon>
        <taxon>Gunneridae</taxon>
        <taxon>Pentapetalae</taxon>
        <taxon>rosids</taxon>
        <taxon>fabids</taxon>
        <taxon>Rosales</taxon>
        <taxon>Moraceae</taxon>
        <taxon>Moreae</taxon>
        <taxon>Morus</taxon>
    </lineage>
</organism>